<accession>A0A1M4L1M0</accession>
<dbReference type="Gene3D" id="3.30.700.10">
    <property type="entry name" value="Glycoprotein, Type 4 Pilin"/>
    <property type="match status" value="1"/>
</dbReference>
<dbReference type="PANTHER" id="PTHR30093">
    <property type="entry name" value="GENERAL SECRETION PATHWAY PROTEIN G"/>
    <property type="match status" value="1"/>
</dbReference>
<dbReference type="InterPro" id="IPR001082">
    <property type="entry name" value="Pilin"/>
</dbReference>
<name>A0A1M4L1M0_9XANT</name>
<dbReference type="GO" id="GO:0007155">
    <property type="term" value="P:cell adhesion"/>
    <property type="evidence" value="ECO:0007669"/>
    <property type="project" value="InterPro"/>
</dbReference>
<evidence type="ECO:0000256" key="2">
    <source>
        <dbReference type="ARBA" id="ARBA00022481"/>
    </source>
</evidence>
<dbReference type="Pfam" id="PF07963">
    <property type="entry name" value="N_methyl"/>
    <property type="match status" value="1"/>
</dbReference>
<evidence type="ECO:0000256" key="1">
    <source>
        <dbReference type="ARBA" id="ARBA00005233"/>
    </source>
</evidence>
<evidence type="ECO:0000313" key="5">
    <source>
        <dbReference type="EMBL" id="SBV87015.1"/>
    </source>
</evidence>
<feature type="transmembrane region" description="Helical" evidence="4">
    <location>
        <begin position="12"/>
        <end position="30"/>
    </location>
</feature>
<keyword evidence="4" id="KW-1133">Transmembrane helix</keyword>
<comment type="similarity">
    <text evidence="1 3">Belongs to the N-Me-Phe pilin family.</text>
</comment>
<dbReference type="InterPro" id="IPR045584">
    <property type="entry name" value="Pilin-like"/>
</dbReference>
<keyword evidence="4" id="KW-0472">Membrane</keyword>
<dbReference type="EMBL" id="FLUK01000080">
    <property type="protein sequence ID" value="SBV87015.1"/>
    <property type="molecule type" value="Genomic_DNA"/>
</dbReference>
<dbReference type="GO" id="GO:0043107">
    <property type="term" value="P:type IV pilus-dependent motility"/>
    <property type="evidence" value="ECO:0007669"/>
    <property type="project" value="TreeGrafter"/>
</dbReference>
<keyword evidence="2" id="KW-0488">Methylation</keyword>
<keyword evidence="3" id="KW-0281">Fimbrium</keyword>
<dbReference type="AlphaFoldDB" id="A0A1M4L1M0"/>
<dbReference type="InterPro" id="IPR012902">
    <property type="entry name" value="N_methyl_site"/>
</dbReference>
<dbReference type="SUPFAM" id="SSF54523">
    <property type="entry name" value="Pili subunits"/>
    <property type="match status" value="1"/>
</dbReference>
<dbReference type="Pfam" id="PF00114">
    <property type="entry name" value="Pilin"/>
    <property type="match status" value="1"/>
</dbReference>
<dbReference type="NCBIfam" id="TIGR02532">
    <property type="entry name" value="IV_pilin_GFxxxE"/>
    <property type="match status" value="1"/>
</dbReference>
<evidence type="ECO:0000256" key="3">
    <source>
        <dbReference type="RuleBase" id="RU000389"/>
    </source>
</evidence>
<keyword evidence="4" id="KW-0812">Transmembrane</keyword>
<dbReference type="PANTHER" id="PTHR30093:SF34">
    <property type="entry name" value="PREPILIN PEPTIDASE-DEPENDENT PROTEIN D"/>
    <property type="match status" value="1"/>
</dbReference>
<dbReference type="PROSITE" id="PS00409">
    <property type="entry name" value="PROKAR_NTER_METHYL"/>
    <property type="match status" value="1"/>
</dbReference>
<dbReference type="Proteomes" id="UP000184997">
    <property type="component" value="Unassembled WGS sequence"/>
</dbReference>
<evidence type="ECO:0000313" key="6">
    <source>
        <dbReference type="Proteomes" id="UP000184997"/>
    </source>
</evidence>
<organism evidence="5 6">
    <name type="scientific">Xanthomonas graminis pv. graminis</name>
    <dbReference type="NCBI Taxonomy" id="134874"/>
    <lineage>
        <taxon>Bacteria</taxon>
        <taxon>Pseudomonadati</taxon>
        <taxon>Pseudomonadota</taxon>
        <taxon>Gammaproteobacteria</taxon>
        <taxon>Lysobacterales</taxon>
        <taxon>Lysobacteraceae</taxon>
        <taxon>Xanthomonas</taxon>
        <taxon>Xanthomonas translucens group</taxon>
        <taxon>Xanthomonas graminis</taxon>
    </lineage>
</organism>
<evidence type="ECO:0000256" key="4">
    <source>
        <dbReference type="SAM" id="Phobius"/>
    </source>
</evidence>
<gene>
    <name evidence="5" type="primary">pilA</name>
    <name evidence="5" type="ORF">XTGNCPPB3709_0927</name>
</gene>
<dbReference type="GO" id="GO:0044096">
    <property type="term" value="C:type IV pilus"/>
    <property type="evidence" value="ECO:0007669"/>
    <property type="project" value="TreeGrafter"/>
</dbReference>
<protein>
    <submittedName>
        <fullName evidence="5">Type IV pilus assembly protein, major pilin PilA</fullName>
    </submittedName>
</protein>
<dbReference type="RefSeq" id="WP_039955568.1">
    <property type="nucleotide sequence ID" value="NZ_CP076252.1"/>
</dbReference>
<proteinExistence type="inferred from homology"/>
<reference evidence="6" key="1">
    <citation type="submission" date="2016-07" db="EMBL/GenBank/DDBJ databases">
        <authorList>
            <person name="Florea S."/>
            <person name="Webb J.S."/>
            <person name="Jaromczyk J."/>
            <person name="Schardl C.L."/>
        </authorList>
    </citation>
    <scope>NUCLEOTIDE SEQUENCE [LARGE SCALE GENOMIC DNA]</scope>
</reference>
<sequence length="136" mass="14146">MKKQQGFTLIELMIVIAIIAILAAIALPMYQDYVAKSQVTAGLAEINPGKAQYEVALNEGKTAITGIGDLGLKSPTDRCTITDITALSPTGSIVCTLKGNTQVLGKTVTLKRNTDGSWTCATTVLAKHAPAGCPGV</sequence>